<protein>
    <submittedName>
        <fullName evidence="12">ABC transporter ATP-binding protein</fullName>
    </submittedName>
</protein>
<dbReference type="GO" id="GO:0034040">
    <property type="term" value="F:ATPase-coupled lipid transmembrane transporter activity"/>
    <property type="evidence" value="ECO:0007669"/>
    <property type="project" value="TreeGrafter"/>
</dbReference>
<name>A0A9D1NSA1_9FIRM</name>
<keyword evidence="2" id="KW-0813">Transport</keyword>
<dbReference type="Gene3D" id="3.40.50.300">
    <property type="entry name" value="P-loop containing nucleotide triphosphate hydrolases"/>
    <property type="match status" value="1"/>
</dbReference>
<evidence type="ECO:0000259" key="10">
    <source>
        <dbReference type="PROSITE" id="PS50893"/>
    </source>
</evidence>
<evidence type="ECO:0000313" key="12">
    <source>
        <dbReference type="EMBL" id="HIV11618.1"/>
    </source>
</evidence>
<dbReference type="SUPFAM" id="SSF90123">
    <property type="entry name" value="ABC transporter transmembrane region"/>
    <property type="match status" value="1"/>
</dbReference>
<dbReference type="Pfam" id="PF00664">
    <property type="entry name" value="ABC_membrane"/>
    <property type="match status" value="1"/>
</dbReference>
<dbReference type="CDD" id="cd07346">
    <property type="entry name" value="ABC_6TM_exporters"/>
    <property type="match status" value="1"/>
</dbReference>
<evidence type="ECO:0000256" key="8">
    <source>
        <dbReference type="ARBA" id="ARBA00023136"/>
    </source>
</evidence>
<reference evidence="12" key="2">
    <citation type="journal article" date="2021" name="PeerJ">
        <title>Extensive microbial diversity within the chicken gut microbiome revealed by metagenomics and culture.</title>
        <authorList>
            <person name="Gilroy R."/>
            <person name="Ravi A."/>
            <person name="Getino M."/>
            <person name="Pursley I."/>
            <person name="Horton D.L."/>
            <person name="Alikhan N.F."/>
            <person name="Baker D."/>
            <person name="Gharbi K."/>
            <person name="Hall N."/>
            <person name="Watson M."/>
            <person name="Adriaenssens E.M."/>
            <person name="Foster-Nyarko E."/>
            <person name="Jarju S."/>
            <person name="Secka A."/>
            <person name="Antonio M."/>
            <person name="Oren A."/>
            <person name="Chaudhuri R.R."/>
            <person name="La Ragione R."/>
            <person name="Hildebrand F."/>
            <person name="Pallen M.J."/>
        </authorList>
    </citation>
    <scope>NUCLEOTIDE SEQUENCE</scope>
    <source>
        <strain evidence="12">ChiBcec2-4451</strain>
    </source>
</reference>
<feature type="transmembrane region" description="Helical" evidence="9">
    <location>
        <begin position="243"/>
        <end position="262"/>
    </location>
</feature>
<dbReference type="GO" id="GO:0140359">
    <property type="term" value="F:ABC-type transporter activity"/>
    <property type="evidence" value="ECO:0007669"/>
    <property type="project" value="InterPro"/>
</dbReference>
<evidence type="ECO:0000259" key="11">
    <source>
        <dbReference type="PROSITE" id="PS50929"/>
    </source>
</evidence>
<dbReference type="PROSITE" id="PS00211">
    <property type="entry name" value="ABC_TRANSPORTER_1"/>
    <property type="match status" value="1"/>
</dbReference>
<dbReference type="InterPro" id="IPR017871">
    <property type="entry name" value="ABC_transporter-like_CS"/>
</dbReference>
<dbReference type="GO" id="GO:0005886">
    <property type="term" value="C:plasma membrane"/>
    <property type="evidence" value="ECO:0007669"/>
    <property type="project" value="UniProtKB-SubCell"/>
</dbReference>
<evidence type="ECO:0000313" key="13">
    <source>
        <dbReference type="Proteomes" id="UP000886723"/>
    </source>
</evidence>
<dbReference type="EMBL" id="DVON01000015">
    <property type="protein sequence ID" value="HIV11618.1"/>
    <property type="molecule type" value="Genomic_DNA"/>
</dbReference>
<feature type="domain" description="ABC transporter" evidence="10">
    <location>
        <begin position="348"/>
        <end position="583"/>
    </location>
</feature>
<dbReference type="InterPro" id="IPR003439">
    <property type="entry name" value="ABC_transporter-like_ATP-bd"/>
</dbReference>
<dbReference type="InterPro" id="IPR011527">
    <property type="entry name" value="ABC1_TM_dom"/>
</dbReference>
<proteinExistence type="predicted"/>
<dbReference type="GO" id="GO:0005524">
    <property type="term" value="F:ATP binding"/>
    <property type="evidence" value="ECO:0007669"/>
    <property type="project" value="UniProtKB-KW"/>
</dbReference>
<feature type="transmembrane region" description="Helical" evidence="9">
    <location>
        <begin position="63"/>
        <end position="82"/>
    </location>
</feature>
<dbReference type="GO" id="GO:0016887">
    <property type="term" value="F:ATP hydrolysis activity"/>
    <property type="evidence" value="ECO:0007669"/>
    <property type="project" value="InterPro"/>
</dbReference>
<keyword evidence="5" id="KW-0547">Nucleotide-binding</keyword>
<keyword evidence="3" id="KW-1003">Cell membrane</keyword>
<dbReference type="Proteomes" id="UP000886723">
    <property type="component" value="Unassembled WGS sequence"/>
</dbReference>
<sequence>MEQSSKISLGQVFGFLWKSFQFMDGQKGRYGLGAVCSFIELGTVYLMPLFISRMIAVIQEGASLWPLLVIFILFLVAAPLIAMGNYWMGTASYHGLCNMKKAVFAHMQQLPMSNFDGKASGEYLSRVSIDADKAGGMFRGYAIVGLFKFCVYETVGIFVLSLMDFRLVLIAALLCLIALFFTLFFNPRVRRLEAEGKTGTEKLMSLINEAVNGLLVIKLFPVRGPVEKKYDRRSGEVYRTKAQFRYINGIGYALVDFFSLYLQPVGLAAAVALLAGGEITAAQAVLAATVMGIMGQGTKEFNAFMQYIQSGIVSAERLFSFLASKDVEMEDGPNEKQGTPDLTADPAVRFSGVHFSYTGKTPVLRDLSLDIRNGASVALVGDSGSGKSTILKLMMGFYQADSGRIEIFGREQKEYAPQKLRKLCSYVPQMPALVEGTIRDNLIMGNPEGYRQEEVENAVRLAGLDDFVHSLKDGLDTKLGAKGMQLSGGQRQRLAIARAILEDAPVVLMDEATSALDSETEAEILKNIRKIFRGKTVIVSAHRLYTVEHSDQIFVIRKGRLEGKGTHEELLRSNDCYRKLCGSAIR</sequence>
<dbReference type="InterPro" id="IPR036640">
    <property type="entry name" value="ABC1_TM_sf"/>
</dbReference>
<dbReference type="PROSITE" id="PS50929">
    <property type="entry name" value="ABC_TM1F"/>
    <property type="match status" value="1"/>
</dbReference>
<dbReference type="PANTHER" id="PTHR24221:SF632">
    <property type="entry name" value="ATP-DEPENDENT LIPID A-CORE FLIPPASE"/>
    <property type="match status" value="1"/>
</dbReference>
<dbReference type="SMART" id="SM00382">
    <property type="entry name" value="AAA"/>
    <property type="match status" value="1"/>
</dbReference>
<dbReference type="PROSITE" id="PS50893">
    <property type="entry name" value="ABC_TRANSPORTER_2"/>
    <property type="match status" value="1"/>
</dbReference>
<feature type="transmembrane region" description="Helical" evidence="9">
    <location>
        <begin position="140"/>
        <end position="160"/>
    </location>
</feature>
<feature type="transmembrane region" description="Helical" evidence="9">
    <location>
        <begin position="167"/>
        <end position="185"/>
    </location>
</feature>
<dbReference type="InterPro" id="IPR039421">
    <property type="entry name" value="Type_1_exporter"/>
</dbReference>
<dbReference type="InterPro" id="IPR003593">
    <property type="entry name" value="AAA+_ATPase"/>
</dbReference>
<keyword evidence="4 9" id="KW-0812">Transmembrane</keyword>
<comment type="caution">
    <text evidence="12">The sequence shown here is derived from an EMBL/GenBank/DDBJ whole genome shotgun (WGS) entry which is preliminary data.</text>
</comment>
<evidence type="ECO:0000256" key="5">
    <source>
        <dbReference type="ARBA" id="ARBA00022741"/>
    </source>
</evidence>
<comment type="subcellular location">
    <subcellularLocation>
        <location evidence="1">Cell membrane</location>
        <topology evidence="1">Multi-pass membrane protein</topology>
    </subcellularLocation>
</comment>
<evidence type="ECO:0000256" key="6">
    <source>
        <dbReference type="ARBA" id="ARBA00022840"/>
    </source>
</evidence>
<keyword evidence="8 9" id="KW-0472">Membrane</keyword>
<evidence type="ECO:0000256" key="7">
    <source>
        <dbReference type="ARBA" id="ARBA00022989"/>
    </source>
</evidence>
<evidence type="ECO:0000256" key="4">
    <source>
        <dbReference type="ARBA" id="ARBA00022692"/>
    </source>
</evidence>
<evidence type="ECO:0000256" key="1">
    <source>
        <dbReference type="ARBA" id="ARBA00004651"/>
    </source>
</evidence>
<evidence type="ECO:0000256" key="2">
    <source>
        <dbReference type="ARBA" id="ARBA00022448"/>
    </source>
</evidence>
<evidence type="ECO:0000256" key="9">
    <source>
        <dbReference type="SAM" id="Phobius"/>
    </source>
</evidence>
<organism evidence="12 13">
    <name type="scientific">Candidatus Pullilachnospira stercoravium</name>
    <dbReference type="NCBI Taxonomy" id="2840913"/>
    <lineage>
        <taxon>Bacteria</taxon>
        <taxon>Bacillati</taxon>
        <taxon>Bacillota</taxon>
        <taxon>Clostridia</taxon>
        <taxon>Lachnospirales</taxon>
        <taxon>Lachnospiraceae</taxon>
        <taxon>Lachnospiraceae incertae sedis</taxon>
        <taxon>Candidatus Pullilachnospira</taxon>
    </lineage>
</organism>
<reference evidence="12" key="1">
    <citation type="submission" date="2020-10" db="EMBL/GenBank/DDBJ databases">
        <authorList>
            <person name="Gilroy R."/>
        </authorList>
    </citation>
    <scope>NUCLEOTIDE SEQUENCE</scope>
    <source>
        <strain evidence="12">ChiBcec2-4451</strain>
    </source>
</reference>
<evidence type="ECO:0000256" key="3">
    <source>
        <dbReference type="ARBA" id="ARBA00022475"/>
    </source>
</evidence>
<accession>A0A9D1NSA1</accession>
<dbReference type="InterPro" id="IPR027417">
    <property type="entry name" value="P-loop_NTPase"/>
</dbReference>
<dbReference type="Gene3D" id="1.20.1560.10">
    <property type="entry name" value="ABC transporter type 1, transmembrane domain"/>
    <property type="match status" value="1"/>
</dbReference>
<dbReference type="Pfam" id="PF00005">
    <property type="entry name" value="ABC_tran"/>
    <property type="match status" value="1"/>
</dbReference>
<keyword evidence="6 12" id="KW-0067">ATP-binding</keyword>
<dbReference type="FunFam" id="3.40.50.300:FF:000221">
    <property type="entry name" value="Multidrug ABC transporter ATP-binding protein"/>
    <property type="match status" value="1"/>
</dbReference>
<gene>
    <name evidence="12" type="ORF">IAA63_00570</name>
</gene>
<dbReference type="PANTHER" id="PTHR24221">
    <property type="entry name" value="ATP-BINDING CASSETTE SUB-FAMILY B"/>
    <property type="match status" value="1"/>
</dbReference>
<feature type="domain" description="ABC transmembrane type-1" evidence="11">
    <location>
        <begin position="32"/>
        <end position="310"/>
    </location>
</feature>
<keyword evidence="7 9" id="KW-1133">Transmembrane helix</keyword>
<dbReference type="SUPFAM" id="SSF52540">
    <property type="entry name" value="P-loop containing nucleoside triphosphate hydrolases"/>
    <property type="match status" value="1"/>
</dbReference>
<feature type="transmembrane region" description="Helical" evidence="9">
    <location>
        <begin position="30"/>
        <end position="51"/>
    </location>
</feature>
<dbReference type="AlphaFoldDB" id="A0A9D1NSA1"/>